<sequence length="45" mass="5225">MIKNFISSNNKELLLNNNVEKTSFEVYNERMGQTSRLYGASLKEI</sequence>
<reference evidence="1 2" key="1">
    <citation type="journal article" date="2011" name="Mol. Biol. Evol.">
        <title>Phylogenomic evidence for the presence of a flagellum and cbb3 oxidase in the free-living mitochondrial ancestor.</title>
        <authorList>
            <person name="Sassera D."/>
            <person name="Lo N."/>
            <person name="Epis S."/>
            <person name="D'Auria G."/>
            <person name="Montagna M."/>
            <person name="Comandatore F."/>
            <person name="Horner D."/>
            <person name="Pereto J."/>
            <person name="Luciano A.M."/>
            <person name="Franciosi F."/>
            <person name="Ferri E."/>
            <person name="Crotti E."/>
            <person name="Bazzocchi C."/>
            <person name="Daffonchio D."/>
            <person name="Sacchi L."/>
            <person name="Moya A."/>
            <person name="Latorre A."/>
            <person name="Bandi C."/>
        </authorList>
    </citation>
    <scope>NUCLEOTIDE SEQUENCE [LARGE SCALE GENOMIC DNA]</scope>
    <source>
        <strain evidence="1 2">IricVA</strain>
    </source>
</reference>
<evidence type="ECO:0000313" key="2">
    <source>
        <dbReference type="Proteomes" id="UP000006639"/>
    </source>
</evidence>
<gene>
    <name evidence="1" type="ordered locus">midi_01237</name>
</gene>
<keyword evidence="2" id="KW-1185">Reference proteome</keyword>
<accession>F7XUE9</accession>
<evidence type="ECO:0000313" key="1">
    <source>
        <dbReference type="EMBL" id="AEI89508.1"/>
    </source>
</evidence>
<dbReference type="HOGENOM" id="CLU_3202101_0_0_5"/>
<dbReference type="Proteomes" id="UP000006639">
    <property type="component" value="Chromosome"/>
</dbReference>
<dbReference type="AlphaFoldDB" id="F7XUE9"/>
<protein>
    <submittedName>
        <fullName evidence="1">Uncharacterized protein</fullName>
    </submittedName>
</protein>
<organism evidence="1 2">
    <name type="scientific">Midichloria mitochondrii (strain IricVA)</name>
    <dbReference type="NCBI Taxonomy" id="696127"/>
    <lineage>
        <taxon>Bacteria</taxon>
        <taxon>Pseudomonadati</taxon>
        <taxon>Pseudomonadota</taxon>
        <taxon>Alphaproteobacteria</taxon>
        <taxon>Rickettsiales</taxon>
        <taxon>Candidatus Midichloriaceae</taxon>
        <taxon>Candidatus Midichloria</taxon>
    </lineage>
</organism>
<dbReference type="KEGG" id="mmn:midi_01237"/>
<dbReference type="EMBL" id="CP002130">
    <property type="protein sequence ID" value="AEI89508.1"/>
    <property type="molecule type" value="Genomic_DNA"/>
</dbReference>
<name>F7XUE9_MIDMI</name>
<proteinExistence type="predicted"/>